<dbReference type="GO" id="GO:0046983">
    <property type="term" value="F:protein dimerization activity"/>
    <property type="evidence" value="ECO:0007669"/>
    <property type="project" value="InterPro"/>
</dbReference>
<name>A0A3P5XPZ8_9BACL</name>
<evidence type="ECO:0000313" key="2">
    <source>
        <dbReference type="Proteomes" id="UP000270468"/>
    </source>
</evidence>
<dbReference type="InterPro" id="IPR053028">
    <property type="entry name" value="Spo0E-like_phosphatase"/>
</dbReference>
<gene>
    <name evidence="1" type="ORF">FILTAD_02477</name>
</gene>
<dbReference type="Proteomes" id="UP000270468">
    <property type="component" value="Unassembled WGS sequence"/>
</dbReference>
<dbReference type="PANTHER" id="PTHR41263:SF1">
    <property type="entry name" value="ASPARTYL-PHOSPHATE PHOSPHATASE YISI"/>
    <property type="match status" value="1"/>
</dbReference>
<dbReference type="AlphaFoldDB" id="A0A3P5XPZ8"/>
<dbReference type="Pfam" id="PF09388">
    <property type="entry name" value="SpoOE-like"/>
    <property type="match status" value="1"/>
</dbReference>
<protein>
    <submittedName>
        <fullName evidence="1">Spo0E like sporulation regulatory protein</fullName>
    </submittedName>
</protein>
<dbReference type="InterPro" id="IPR036638">
    <property type="entry name" value="HLH_DNA-bd_sf"/>
</dbReference>
<organism evidence="1 2">
    <name type="scientific">Filibacter tadaridae</name>
    <dbReference type="NCBI Taxonomy" id="2483811"/>
    <lineage>
        <taxon>Bacteria</taxon>
        <taxon>Bacillati</taxon>
        <taxon>Bacillota</taxon>
        <taxon>Bacilli</taxon>
        <taxon>Bacillales</taxon>
        <taxon>Caryophanaceae</taxon>
        <taxon>Filibacter</taxon>
    </lineage>
</organism>
<dbReference type="RefSeq" id="WP_238988237.1">
    <property type="nucleotide sequence ID" value="NZ_CBCRXF010000001.1"/>
</dbReference>
<dbReference type="Gene3D" id="4.10.280.10">
    <property type="entry name" value="Helix-loop-helix DNA-binding domain"/>
    <property type="match status" value="1"/>
</dbReference>
<sequence length="56" mass="6427">MRSKVETDIETTRKKLIAMAEKEGLSSPETLKLSHRLDELINQFQTAESKRLPNVD</sequence>
<dbReference type="SUPFAM" id="SSF140500">
    <property type="entry name" value="BAS1536-like"/>
    <property type="match status" value="1"/>
</dbReference>
<keyword evidence="2" id="KW-1185">Reference proteome</keyword>
<proteinExistence type="predicted"/>
<accession>A0A3P5XPZ8</accession>
<dbReference type="EMBL" id="UXAV01000042">
    <property type="protein sequence ID" value="VDC29925.1"/>
    <property type="molecule type" value="Genomic_DNA"/>
</dbReference>
<dbReference type="PANTHER" id="PTHR41263">
    <property type="entry name" value="ASPARTYL-PHOSPHATE PHOSPHATASE YISI"/>
    <property type="match status" value="1"/>
</dbReference>
<dbReference type="InterPro" id="IPR018540">
    <property type="entry name" value="Spo0E-like"/>
</dbReference>
<dbReference type="GO" id="GO:0043937">
    <property type="term" value="P:regulation of sporulation"/>
    <property type="evidence" value="ECO:0007669"/>
    <property type="project" value="InterPro"/>
</dbReference>
<dbReference type="InterPro" id="IPR037208">
    <property type="entry name" value="Spo0E-like_sf"/>
</dbReference>
<evidence type="ECO:0000313" key="1">
    <source>
        <dbReference type="EMBL" id="VDC29925.1"/>
    </source>
</evidence>
<reference evidence="1 2" key="1">
    <citation type="submission" date="2018-11" db="EMBL/GenBank/DDBJ databases">
        <authorList>
            <person name="Criscuolo A."/>
        </authorList>
    </citation>
    <scope>NUCLEOTIDE SEQUENCE [LARGE SCALE GENOMIC DNA]</scope>
    <source>
        <strain evidence="1">ATB-66</strain>
    </source>
</reference>